<sequence length="167" mass="17846">MPYSHAAQAGPCELLLQPGDYFVGGGGCRVRTLLGSCVSIVLWDPLRRIGAMSHFLLARRPAGCRQPSARYADDALALMATRLGALGVDLRRCEARIFGGADMFGRPPRAGLPRIGLENGECARQLLSERGIAVHGEHLFGSAYRVIVFEPGSGAVWLRHGGAGLVH</sequence>
<proteinExistence type="inferred from homology"/>
<evidence type="ECO:0000256" key="1">
    <source>
        <dbReference type="ARBA" id="ARBA00022500"/>
    </source>
</evidence>
<dbReference type="InterPro" id="IPR038592">
    <property type="entry name" value="CheD-like_sf"/>
</dbReference>
<dbReference type="EC" id="3.5.1.44" evidence="3"/>
<organism evidence="4 5">
    <name type="scientific">Xylophilus rhododendri</name>
    <dbReference type="NCBI Taxonomy" id="2697032"/>
    <lineage>
        <taxon>Bacteria</taxon>
        <taxon>Pseudomonadati</taxon>
        <taxon>Pseudomonadota</taxon>
        <taxon>Betaproteobacteria</taxon>
        <taxon>Burkholderiales</taxon>
        <taxon>Xylophilus</taxon>
    </lineage>
</organism>
<dbReference type="EMBL" id="CP047650">
    <property type="protein sequence ID" value="QHJ01423.1"/>
    <property type="molecule type" value="Genomic_DNA"/>
</dbReference>
<dbReference type="Proteomes" id="UP000464787">
    <property type="component" value="Chromosome"/>
</dbReference>
<evidence type="ECO:0000256" key="2">
    <source>
        <dbReference type="ARBA" id="ARBA00022801"/>
    </source>
</evidence>
<accession>A0A857JEQ8</accession>
<evidence type="ECO:0000313" key="4">
    <source>
        <dbReference type="EMBL" id="QHJ01423.1"/>
    </source>
</evidence>
<dbReference type="InterPro" id="IPR005659">
    <property type="entry name" value="Chemorcpt_Glu_NH3ase_CheD"/>
</dbReference>
<dbReference type="PANTHER" id="PTHR35147">
    <property type="entry name" value="CHEMORECEPTOR GLUTAMINE DEAMIDASE CHED-RELATED"/>
    <property type="match status" value="1"/>
</dbReference>
<dbReference type="HAMAP" id="MF_01440">
    <property type="entry name" value="CheD"/>
    <property type="match status" value="1"/>
</dbReference>
<dbReference type="Pfam" id="PF03975">
    <property type="entry name" value="CheD"/>
    <property type="match status" value="1"/>
</dbReference>
<dbReference type="GO" id="GO:0006935">
    <property type="term" value="P:chemotaxis"/>
    <property type="evidence" value="ECO:0007669"/>
    <property type="project" value="UniProtKB-UniRule"/>
</dbReference>
<evidence type="ECO:0000313" key="5">
    <source>
        <dbReference type="Proteomes" id="UP000464787"/>
    </source>
</evidence>
<name>A0A857JEQ8_9BURK</name>
<keyword evidence="1 3" id="KW-0145">Chemotaxis</keyword>
<evidence type="ECO:0000256" key="3">
    <source>
        <dbReference type="HAMAP-Rule" id="MF_01440"/>
    </source>
</evidence>
<comment type="catalytic activity">
    <reaction evidence="3">
        <text>L-glutaminyl-[protein] + H2O = L-glutamyl-[protein] + NH4(+)</text>
        <dbReference type="Rhea" id="RHEA:16441"/>
        <dbReference type="Rhea" id="RHEA-COMP:10207"/>
        <dbReference type="Rhea" id="RHEA-COMP:10208"/>
        <dbReference type="ChEBI" id="CHEBI:15377"/>
        <dbReference type="ChEBI" id="CHEBI:28938"/>
        <dbReference type="ChEBI" id="CHEBI:29973"/>
        <dbReference type="ChEBI" id="CHEBI:30011"/>
        <dbReference type="EC" id="3.5.1.44"/>
    </reaction>
</comment>
<dbReference type="AlphaFoldDB" id="A0A857JEQ8"/>
<reference evidence="4 5" key="1">
    <citation type="submission" date="2020-01" db="EMBL/GenBank/DDBJ databases">
        <title>Genome sequencing of strain KACC 21265.</title>
        <authorList>
            <person name="Heo J."/>
            <person name="Kim S.-J."/>
            <person name="Kim J.-S."/>
            <person name="Hong S.-B."/>
            <person name="Kwon S.-W."/>
        </authorList>
    </citation>
    <scope>NUCLEOTIDE SEQUENCE [LARGE SCALE GENOMIC DNA]</scope>
    <source>
        <strain evidence="4 5">KACC 21265</strain>
    </source>
</reference>
<dbReference type="Gene3D" id="3.30.1330.200">
    <property type="match status" value="1"/>
</dbReference>
<dbReference type="CDD" id="cd16352">
    <property type="entry name" value="CheD"/>
    <property type="match status" value="1"/>
</dbReference>
<keyword evidence="2 3" id="KW-0378">Hydrolase</keyword>
<gene>
    <name evidence="3" type="primary">cheD</name>
    <name evidence="4" type="ORF">GT347_05570</name>
</gene>
<dbReference type="InterPro" id="IPR011324">
    <property type="entry name" value="Cytotoxic_necrot_fac-like_cat"/>
</dbReference>
<keyword evidence="5" id="KW-1185">Reference proteome</keyword>
<comment type="similarity">
    <text evidence="3">Belongs to the CheD family.</text>
</comment>
<dbReference type="SUPFAM" id="SSF64438">
    <property type="entry name" value="CNF1/YfiH-like putative cysteine hydrolases"/>
    <property type="match status" value="1"/>
</dbReference>
<dbReference type="PANTHER" id="PTHR35147:SF3">
    <property type="entry name" value="CHEMORECEPTOR GLUTAMINE DEAMIDASE CHED 1-RELATED"/>
    <property type="match status" value="1"/>
</dbReference>
<dbReference type="KEGG" id="xyk:GT347_05570"/>
<dbReference type="GO" id="GO:0050568">
    <property type="term" value="F:protein-glutamine glutaminase activity"/>
    <property type="evidence" value="ECO:0007669"/>
    <property type="project" value="UniProtKB-UniRule"/>
</dbReference>
<protein>
    <recommendedName>
        <fullName evidence="3">Probable chemoreceptor glutamine deamidase CheD</fullName>
        <ecNumber evidence="3">3.5.1.44</ecNumber>
    </recommendedName>
</protein>
<comment type="function">
    <text evidence="3">Probably deamidates glutamine residues to glutamate on methyl-accepting chemotaxis receptors (MCPs), playing an important role in chemotaxis.</text>
</comment>